<name>W0E3Y1_MARPU</name>
<dbReference type="eggNOG" id="COG1672">
    <property type="taxonomic scope" value="Bacteria"/>
</dbReference>
<proteinExistence type="predicted"/>
<dbReference type="SUPFAM" id="SSF52540">
    <property type="entry name" value="P-loop containing nucleoside triphosphate hydrolases"/>
    <property type="match status" value="1"/>
</dbReference>
<keyword evidence="4" id="KW-1185">Reference proteome</keyword>
<dbReference type="Gene3D" id="3.40.50.300">
    <property type="entry name" value="P-loop containing nucleotide triphosphate hydrolases"/>
    <property type="match status" value="1"/>
</dbReference>
<accession>W0E3Y1</accession>
<evidence type="ECO:0000313" key="3">
    <source>
        <dbReference type="EMBL" id="AHF05570.1"/>
    </source>
</evidence>
<dbReference type="GO" id="GO:0016887">
    <property type="term" value="F:ATP hydrolysis activity"/>
    <property type="evidence" value="ECO:0007669"/>
    <property type="project" value="InterPro"/>
</dbReference>
<gene>
    <name evidence="3" type="ORF">MARPU_12035</name>
</gene>
<dbReference type="Pfam" id="PF13401">
    <property type="entry name" value="AAA_22"/>
    <property type="match status" value="1"/>
</dbReference>
<evidence type="ECO:0000259" key="2">
    <source>
        <dbReference type="Pfam" id="PF13401"/>
    </source>
</evidence>
<feature type="transmembrane region" description="Helical" evidence="1">
    <location>
        <begin position="88"/>
        <end position="119"/>
    </location>
</feature>
<keyword evidence="1" id="KW-0812">Transmembrane</keyword>
<feature type="transmembrane region" description="Helical" evidence="1">
    <location>
        <begin position="49"/>
        <end position="76"/>
    </location>
</feature>
<feature type="domain" description="ORC1/DEAH AAA+ ATPase" evidence="2">
    <location>
        <begin position="353"/>
        <end position="497"/>
    </location>
</feature>
<dbReference type="InterPro" id="IPR027417">
    <property type="entry name" value="P-loop_NTPase"/>
</dbReference>
<dbReference type="InterPro" id="IPR049945">
    <property type="entry name" value="AAA_22"/>
</dbReference>
<dbReference type="STRING" id="765910.MARPU_12035"/>
<evidence type="ECO:0000256" key="1">
    <source>
        <dbReference type="SAM" id="Phobius"/>
    </source>
</evidence>
<dbReference type="OrthoDB" id="441685at2"/>
<sequence>METVPTLGRLARWLLLRPISLHHHLKANGIDPEAAGWRLWREGGPGRVYLLRMLLLLTIGMPGLVGGVGLLLALVGVDIDIGEMALGVAWGVAGGVAGGVAWGVAGGVAGGVAIIISYLRLPLYLFEWPWQLLSFGLQRHGGAVTLGWSPVLHHELSYLPLPALTAHILDTATRDPELARRALDACAVAPGQRRAGRRALVELRVRELNALLEARAFDDLAELRGDWLPDSDSADATLAALRETARQLRAAALTRLHGQRAQRLAAAEGQLRAVANGLLDQSGLESGPYRALVERWIAFVKHWHAETEAEGAHELPNPFRAGQPLDPQFGQELFRGRDILVSHLEAILGDASSAASIALIGPRRCGKTSLLKMLPIKLPDITTVFFDLQDHPVETPGALVAALVKTAREQARRDQRLMLPELPAGAPLEALREWLDRLEHLQGEARVLICLDEFERLETLFPNDQHALRQFMGLVRATIQHRRRVRILVSGAAPFDELGELWDDHFINLREIAIGHLAHDDVIELLTRPTADFPPEVMPAAVAEAVWCRTLGQPYLVQLYGQLILMRLNRLERRRAEVADCAAVEPEVLGQGAAYFRYIVGKANIPAAGLEYLVALAAGEAPDPGLLDRRLRRRLRRRCLITDDGGLGIPVLAAYLRRED</sequence>
<dbReference type="EMBL" id="CP007031">
    <property type="protein sequence ID" value="AHF05570.1"/>
    <property type="molecule type" value="Genomic_DNA"/>
</dbReference>
<evidence type="ECO:0000313" key="4">
    <source>
        <dbReference type="Proteomes" id="UP000005275"/>
    </source>
</evidence>
<protein>
    <recommendedName>
        <fullName evidence="2">ORC1/DEAH AAA+ ATPase domain-containing protein</fullName>
    </recommendedName>
</protein>
<dbReference type="HOGENOM" id="CLU_013530_0_0_6"/>
<keyword evidence="1" id="KW-0472">Membrane</keyword>
<reference evidence="3 4" key="1">
    <citation type="submission" date="2013-12" db="EMBL/GenBank/DDBJ databases">
        <authorList>
            <consortium name="DOE Joint Genome Institute"/>
            <person name="Bryant D.A."/>
            <person name="Huntemann M."/>
            <person name="Han J."/>
            <person name="Chen A."/>
            <person name="Kyrpides N."/>
            <person name="Mavromatis K."/>
            <person name="Markowitz V."/>
            <person name="Palaniappan K."/>
            <person name="Ivanova N."/>
            <person name="Schaumberg A."/>
            <person name="Pati A."/>
            <person name="Liolios K."/>
            <person name="Nordberg H.P."/>
            <person name="Cantor M.N."/>
            <person name="Hua S.X."/>
            <person name="Woyke T."/>
        </authorList>
    </citation>
    <scope>NUCLEOTIDE SEQUENCE [LARGE SCALE GENOMIC DNA]</scope>
    <source>
        <strain evidence="3 4">984</strain>
    </source>
</reference>
<keyword evidence="1" id="KW-1133">Transmembrane helix</keyword>
<organism evidence="3 4">
    <name type="scientific">Marichromatium purpuratum 984</name>
    <dbReference type="NCBI Taxonomy" id="765910"/>
    <lineage>
        <taxon>Bacteria</taxon>
        <taxon>Pseudomonadati</taxon>
        <taxon>Pseudomonadota</taxon>
        <taxon>Gammaproteobacteria</taxon>
        <taxon>Chromatiales</taxon>
        <taxon>Chromatiaceae</taxon>
        <taxon>Marichromatium</taxon>
    </lineage>
</organism>
<dbReference type="KEGG" id="mpur:MARPU_12035"/>
<dbReference type="Proteomes" id="UP000005275">
    <property type="component" value="Chromosome"/>
</dbReference>
<dbReference type="AlphaFoldDB" id="W0E3Y1"/>